<name>A0A385SRG6_9BACT</name>
<dbReference type="OrthoDB" id="9775851at2"/>
<keyword evidence="6" id="KW-1185">Reference proteome</keyword>
<evidence type="ECO:0000259" key="4">
    <source>
        <dbReference type="Pfam" id="PF00135"/>
    </source>
</evidence>
<protein>
    <recommendedName>
        <fullName evidence="3">Carboxylic ester hydrolase</fullName>
        <ecNumber evidence="3">3.1.1.-</ecNumber>
    </recommendedName>
</protein>
<evidence type="ECO:0000256" key="1">
    <source>
        <dbReference type="ARBA" id="ARBA00005964"/>
    </source>
</evidence>
<sequence>MKLPVLAFTALLLQFASILTFAQKATSGLPLVTGNDVAVTQTESGKVRGYIHNGIYTYKGIPYAQAERFMPPSKPKAWEGIRSSLAYGPVCPLMDPTTSVMDESEFVFHHDWGYPNEDCQRVNVWSPGIASANDTKKRPVMVWLHGGGHTAGSSQELPSYDGENLARKGDVVVVSVNHRLNILGFLDLSAYGDKYKSSPNVGIMDLVAALEWVKANIANFGGDPNNVTIFGQSGGGGKVSTLMNAPAAKGLYHKAIIQSCGLGLRFTEKEISSRVTKAVLAELKLQPTQVDSLLKLPYAVLGAAGKKAYAKINAELRAEGKDVGFFGISFGPVHDGNYLPYQPADAQAKSIAAGVPLLIGSVKNEVMTSLFMPNLRGGSLADVKAHLQKLYGDKTEAYLAAVKKAYPADTRPTDLLDVDDMFRRTAVRMADLKVAAASGPVYMYLFAWQSPVMEGFYKAVHCMEIPFVFDNIARCEEMTGGGKDAHALAEKVSQAWINFARNGNPNHKGLPTWQPYTPANGATMIFDNQCVEKYHHDKEFLAITPDRTL</sequence>
<dbReference type="Proteomes" id="UP000266183">
    <property type="component" value="Chromosome"/>
</dbReference>
<dbReference type="InterPro" id="IPR002018">
    <property type="entry name" value="CarbesteraseB"/>
</dbReference>
<keyword evidence="2 3" id="KW-0378">Hydrolase</keyword>
<dbReference type="EC" id="3.1.1.-" evidence="3"/>
<dbReference type="KEGG" id="chk:D4L85_23945"/>
<comment type="similarity">
    <text evidence="1 3">Belongs to the type-B carboxylesterase/lipase family.</text>
</comment>
<keyword evidence="3" id="KW-0732">Signal</keyword>
<dbReference type="AlphaFoldDB" id="A0A385SRG6"/>
<dbReference type="Gene3D" id="3.40.50.1820">
    <property type="entry name" value="alpha/beta hydrolase"/>
    <property type="match status" value="1"/>
</dbReference>
<evidence type="ECO:0000313" key="5">
    <source>
        <dbReference type="EMBL" id="AYB33452.1"/>
    </source>
</evidence>
<gene>
    <name evidence="5" type="ORF">D4L85_23945</name>
</gene>
<evidence type="ECO:0000256" key="2">
    <source>
        <dbReference type="ARBA" id="ARBA00022801"/>
    </source>
</evidence>
<dbReference type="GO" id="GO:0016787">
    <property type="term" value="F:hydrolase activity"/>
    <property type="evidence" value="ECO:0007669"/>
    <property type="project" value="UniProtKB-KW"/>
</dbReference>
<dbReference type="PANTHER" id="PTHR11559">
    <property type="entry name" value="CARBOXYLESTERASE"/>
    <property type="match status" value="1"/>
</dbReference>
<dbReference type="RefSeq" id="WP_119756688.1">
    <property type="nucleotide sequence ID" value="NZ_CP032382.1"/>
</dbReference>
<dbReference type="InterPro" id="IPR029058">
    <property type="entry name" value="AB_hydrolase_fold"/>
</dbReference>
<dbReference type="PROSITE" id="PS00122">
    <property type="entry name" value="CARBOXYLESTERASE_B_1"/>
    <property type="match status" value="1"/>
</dbReference>
<accession>A0A385SRG6</accession>
<proteinExistence type="inferred from homology"/>
<feature type="domain" description="Carboxylesterase type B" evidence="4">
    <location>
        <begin position="38"/>
        <end position="531"/>
    </location>
</feature>
<feature type="chain" id="PRO_5017099975" description="Carboxylic ester hydrolase" evidence="3">
    <location>
        <begin position="23"/>
        <end position="549"/>
    </location>
</feature>
<dbReference type="EMBL" id="CP032382">
    <property type="protein sequence ID" value="AYB33452.1"/>
    <property type="molecule type" value="Genomic_DNA"/>
</dbReference>
<evidence type="ECO:0000256" key="3">
    <source>
        <dbReference type="RuleBase" id="RU361235"/>
    </source>
</evidence>
<reference evidence="6" key="1">
    <citation type="submission" date="2018-09" db="EMBL/GenBank/DDBJ databases">
        <title>Chryseolinea sp. KIS68-18 isolated from soil.</title>
        <authorList>
            <person name="Weon H.-Y."/>
            <person name="Kwon S.-W."/>
            <person name="Lee S.A."/>
        </authorList>
    </citation>
    <scope>NUCLEOTIDE SEQUENCE [LARGE SCALE GENOMIC DNA]</scope>
    <source>
        <strain evidence="6">KIS68-18</strain>
    </source>
</reference>
<dbReference type="InterPro" id="IPR050309">
    <property type="entry name" value="Type-B_Carboxylest/Lipase"/>
</dbReference>
<organism evidence="5 6">
    <name type="scientific">Chryseolinea soli</name>
    <dbReference type="NCBI Taxonomy" id="2321403"/>
    <lineage>
        <taxon>Bacteria</taxon>
        <taxon>Pseudomonadati</taxon>
        <taxon>Bacteroidota</taxon>
        <taxon>Cytophagia</taxon>
        <taxon>Cytophagales</taxon>
        <taxon>Fulvivirgaceae</taxon>
        <taxon>Chryseolinea</taxon>
    </lineage>
</organism>
<evidence type="ECO:0000313" key="6">
    <source>
        <dbReference type="Proteomes" id="UP000266183"/>
    </source>
</evidence>
<dbReference type="InterPro" id="IPR019826">
    <property type="entry name" value="Carboxylesterase_B_AS"/>
</dbReference>
<dbReference type="Pfam" id="PF00135">
    <property type="entry name" value="COesterase"/>
    <property type="match status" value="1"/>
</dbReference>
<feature type="signal peptide" evidence="3">
    <location>
        <begin position="1"/>
        <end position="22"/>
    </location>
</feature>
<dbReference type="SUPFAM" id="SSF53474">
    <property type="entry name" value="alpha/beta-Hydrolases"/>
    <property type="match status" value="1"/>
</dbReference>